<protein>
    <recommendedName>
        <fullName evidence="6">Ankyrin</fullName>
    </recommendedName>
</protein>
<keyword evidence="1" id="KW-0677">Repeat</keyword>
<dbReference type="Pfam" id="PF00023">
    <property type="entry name" value="Ank"/>
    <property type="match status" value="1"/>
</dbReference>
<proteinExistence type="predicted"/>
<evidence type="ECO:0008006" key="6">
    <source>
        <dbReference type="Google" id="ProtNLM"/>
    </source>
</evidence>
<evidence type="ECO:0000256" key="3">
    <source>
        <dbReference type="PROSITE-ProRule" id="PRU00023"/>
    </source>
</evidence>
<dbReference type="Proteomes" id="UP001059893">
    <property type="component" value="Unassembled WGS sequence"/>
</dbReference>
<name>A0ABQ8NC25_PYRGI</name>
<feature type="repeat" description="ANK" evidence="3">
    <location>
        <begin position="22"/>
        <end position="54"/>
    </location>
</feature>
<evidence type="ECO:0000313" key="5">
    <source>
        <dbReference type="Proteomes" id="UP001059893"/>
    </source>
</evidence>
<feature type="repeat" description="ANK" evidence="3">
    <location>
        <begin position="88"/>
        <end position="120"/>
    </location>
</feature>
<evidence type="ECO:0000313" key="4">
    <source>
        <dbReference type="EMBL" id="KAI6294679.1"/>
    </source>
</evidence>
<dbReference type="PROSITE" id="PS50297">
    <property type="entry name" value="ANK_REP_REGION"/>
    <property type="match status" value="3"/>
</dbReference>
<feature type="repeat" description="ANK" evidence="3">
    <location>
        <begin position="55"/>
        <end position="87"/>
    </location>
</feature>
<comment type="caution">
    <text evidence="4">The sequence shown here is derived from an EMBL/GenBank/DDBJ whole genome shotgun (WGS) entry which is preliminary data.</text>
</comment>
<dbReference type="PANTHER" id="PTHR24171">
    <property type="entry name" value="ANKYRIN REPEAT DOMAIN-CONTAINING PROTEIN 39-RELATED"/>
    <property type="match status" value="1"/>
</dbReference>
<dbReference type="SUPFAM" id="SSF48403">
    <property type="entry name" value="Ankyrin repeat"/>
    <property type="match status" value="1"/>
</dbReference>
<gene>
    <name evidence="4" type="ORF">MCOR33_008245</name>
</gene>
<keyword evidence="5" id="KW-1185">Reference proteome</keyword>
<reference evidence="4" key="1">
    <citation type="submission" date="2021-01" db="EMBL/GenBank/DDBJ databases">
        <title>Deciphering the adaptive evolutionary patterns associated with biogeogrpahic diversity in the finger millet blast pathogen Magnaporthe oryzae in Eastern Africa.</title>
        <authorList>
            <person name="Onyema G."/>
            <person name="Shittu T.A."/>
            <person name="Dodsworth S."/>
            <person name="Devilliers S."/>
            <person name="Muthumeenakshi S."/>
            <person name="Sreenivasaprasad S."/>
        </authorList>
    </citation>
    <scope>NUCLEOTIDE SEQUENCE</scope>
    <source>
        <strain evidence="4">D15/s37</strain>
    </source>
</reference>
<dbReference type="PROSITE" id="PS50088">
    <property type="entry name" value="ANK_REPEAT"/>
    <property type="match status" value="4"/>
</dbReference>
<dbReference type="PANTHER" id="PTHR24171:SF9">
    <property type="entry name" value="ANKYRIN REPEAT DOMAIN-CONTAINING PROTEIN 39"/>
    <property type="match status" value="1"/>
</dbReference>
<feature type="repeat" description="ANK" evidence="3">
    <location>
        <begin position="160"/>
        <end position="192"/>
    </location>
</feature>
<dbReference type="Gene3D" id="1.25.40.20">
    <property type="entry name" value="Ankyrin repeat-containing domain"/>
    <property type="match status" value="3"/>
</dbReference>
<dbReference type="InterPro" id="IPR002110">
    <property type="entry name" value="Ankyrin_rpt"/>
</dbReference>
<dbReference type="EMBL" id="JABSND010000190">
    <property type="protein sequence ID" value="KAI6294679.1"/>
    <property type="molecule type" value="Genomic_DNA"/>
</dbReference>
<evidence type="ECO:0000256" key="2">
    <source>
        <dbReference type="ARBA" id="ARBA00023043"/>
    </source>
</evidence>
<dbReference type="Pfam" id="PF12796">
    <property type="entry name" value="Ank_2"/>
    <property type="match status" value="2"/>
</dbReference>
<accession>A0ABQ8NC25</accession>
<dbReference type="InterPro" id="IPR036770">
    <property type="entry name" value="Ankyrin_rpt-contain_sf"/>
</dbReference>
<sequence length="392" mass="43603">MALSLEDGIISEHGKINDLDIYGNSPLHWAAVLGDTAAARTLLRHGSKQDIRSRNGNSPLLEACSWCDLKMATVLIDAGADVKITNSIGQTALHHAARSENPHLVRLLLGKGALPNAADKWGQMPLHYVSMNAETTEAQAYQIVTAIVEAGGNVHLVNDYGETPLLRASLHNRRPAMRALVRHGARMDHLDNYGRGIIHYTLTRGSQKYLDLLSWESDLEGLDPDIKNMHGGSPVQSLCYILTLDATDSYVALWPRTHSLVFSASALVVELREQNWAAGRFLESRGELQDSGWHNALKRWLGAGFLAMQYDPDLQHEVWDPTIDWYFLEEDVDERQDPWDREPWVKDDGDGGCFLGLLALFGEDCDDMEDLEAATSHASDEDDEAFFDAVDF</sequence>
<keyword evidence="2 3" id="KW-0040">ANK repeat</keyword>
<dbReference type="SMART" id="SM00248">
    <property type="entry name" value="ANK"/>
    <property type="match status" value="5"/>
</dbReference>
<evidence type="ECO:0000256" key="1">
    <source>
        <dbReference type="ARBA" id="ARBA00022737"/>
    </source>
</evidence>
<organism evidence="4 5">
    <name type="scientific">Pyricularia grisea</name>
    <name type="common">Crabgrass-specific blast fungus</name>
    <name type="synonym">Magnaporthe grisea</name>
    <dbReference type="NCBI Taxonomy" id="148305"/>
    <lineage>
        <taxon>Eukaryota</taxon>
        <taxon>Fungi</taxon>
        <taxon>Dikarya</taxon>
        <taxon>Ascomycota</taxon>
        <taxon>Pezizomycotina</taxon>
        <taxon>Sordariomycetes</taxon>
        <taxon>Sordariomycetidae</taxon>
        <taxon>Magnaporthales</taxon>
        <taxon>Pyriculariaceae</taxon>
        <taxon>Pyricularia</taxon>
    </lineage>
</organism>